<reference evidence="1" key="1">
    <citation type="submission" date="2021-11" db="EMBL/GenBank/DDBJ databases">
        <title>Fusarium solani-melongenae Genome sequencing and assembly.</title>
        <authorList>
            <person name="Xie S."/>
            <person name="Huang L."/>
            <person name="Zhang X."/>
        </authorList>
    </citation>
    <scope>NUCLEOTIDE SEQUENCE</scope>
    <source>
        <strain evidence="1">CRI 24-3</strain>
    </source>
</reference>
<gene>
    <name evidence="1" type="ORF">LCI18_011311</name>
</gene>
<accession>A0ACD3ZGN6</accession>
<protein>
    <submittedName>
        <fullName evidence="1">Uncharacterized protein</fullName>
    </submittedName>
</protein>
<evidence type="ECO:0000313" key="1">
    <source>
        <dbReference type="EMBL" id="UPL00377.1"/>
    </source>
</evidence>
<dbReference type="Proteomes" id="UP000830768">
    <property type="component" value="Chromosome 9"/>
</dbReference>
<keyword evidence="2" id="KW-1185">Reference proteome</keyword>
<organism evidence="1 2">
    <name type="scientific">Fusarium solani subsp. cucurbitae</name>
    <name type="common">Neocosmosporum cucurbitae</name>
    <dbReference type="NCBI Taxonomy" id="2747967"/>
    <lineage>
        <taxon>Eukaryota</taxon>
        <taxon>Fungi</taxon>
        <taxon>Dikarya</taxon>
        <taxon>Ascomycota</taxon>
        <taxon>Pezizomycotina</taxon>
        <taxon>Sordariomycetes</taxon>
        <taxon>Hypocreomycetidae</taxon>
        <taxon>Hypocreales</taxon>
        <taxon>Nectriaceae</taxon>
        <taxon>Fusarium</taxon>
        <taxon>Fusarium solani species complex</taxon>
    </lineage>
</organism>
<evidence type="ECO:0000313" key="2">
    <source>
        <dbReference type="Proteomes" id="UP000830768"/>
    </source>
</evidence>
<dbReference type="EMBL" id="CP090037">
    <property type="protein sequence ID" value="UPL00377.1"/>
    <property type="molecule type" value="Genomic_DNA"/>
</dbReference>
<sequence length="378" mass="42355">MRYTVPLVVALAASVSAAVPKAPLRERADKLFTLEIAPGETVEVTEDEKFQMIDDHIHFFDITEWKDHQPASAARLLATTASYPSKVQHKSNVEKIIKNVDLKKIEKQLKKFSSFHNRYFNSKYGVEAAEWLHKEVKKVIKKHPLATVRLIQHQAWSQPSIVVSIPGKVRLKTIITGSHLDSVISNDRGAGRAPGADDNGSASIMLLNVLDAFLKDPRIAKGDHDNTVEFHWYSAEETGLLGSQDIFNTYSRLGIQVEAMLNQDMVGYKGRDGVERFGLITDNTDPGQNDFLKVLIEEYADIPYEESQCGYACSDHASANRNGFPSSFLFETPFGNHNPHIHTPNDTIAYVDFDHIAQHVKVTTGFVYELAHHDFINA</sequence>
<name>A0ACD3ZGN6_FUSSC</name>
<proteinExistence type="predicted"/>